<organism evidence="2 3">
    <name type="scientific">Inquilinus limosus MP06</name>
    <dbReference type="NCBI Taxonomy" id="1398085"/>
    <lineage>
        <taxon>Bacteria</taxon>
        <taxon>Pseudomonadati</taxon>
        <taxon>Pseudomonadota</taxon>
        <taxon>Alphaproteobacteria</taxon>
        <taxon>Rhodospirillales</taxon>
        <taxon>Rhodospirillaceae</taxon>
        <taxon>Inquilinus</taxon>
    </lineage>
</organism>
<feature type="transmembrane region" description="Helical" evidence="1">
    <location>
        <begin position="12"/>
        <end position="35"/>
    </location>
</feature>
<reference evidence="2 3" key="1">
    <citation type="submission" date="2014-01" db="EMBL/GenBank/DDBJ databases">
        <title>Genome sequence determination for a cystic fibrosis isolate, Inquilinus limosus.</title>
        <authorList>
            <person name="Pino M."/>
            <person name="Di Conza J."/>
            <person name="Gutkind G."/>
        </authorList>
    </citation>
    <scope>NUCLEOTIDE SEQUENCE [LARGE SCALE GENOMIC DNA]</scope>
    <source>
        <strain evidence="2 3">MP06</strain>
    </source>
</reference>
<keyword evidence="1" id="KW-1133">Transmembrane helix</keyword>
<dbReference type="RefSeq" id="WP_034836916.1">
    <property type="nucleotide sequence ID" value="NZ_JANX01000137.1"/>
</dbReference>
<comment type="caution">
    <text evidence="2">The sequence shown here is derived from an EMBL/GenBank/DDBJ whole genome shotgun (WGS) entry which is preliminary data.</text>
</comment>
<gene>
    <name evidence="2" type="ORF">P409_13160</name>
</gene>
<dbReference type="Proteomes" id="UP000029995">
    <property type="component" value="Unassembled WGS sequence"/>
</dbReference>
<dbReference type="OrthoDB" id="7745564at2"/>
<evidence type="ECO:0000256" key="1">
    <source>
        <dbReference type="SAM" id="Phobius"/>
    </source>
</evidence>
<evidence type="ECO:0000313" key="3">
    <source>
        <dbReference type="Proteomes" id="UP000029995"/>
    </source>
</evidence>
<feature type="transmembrane region" description="Helical" evidence="1">
    <location>
        <begin position="47"/>
        <end position="68"/>
    </location>
</feature>
<protein>
    <recommendedName>
        <fullName evidence="4">RDD domain-containing protein</fullName>
    </recommendedName>
</protein>
<proteinExistence type="predicted"/>
<dbReference type="EMBL" id="JANX01000137">
    <property type="protein sequence ID" value="KGM33927.1"/>
    <property type="molecule type" value="Genomic_DNA"/>
</dbReference>
<keyword evidence="1" id="KW-0472">Membrane</keyword>
<evidence type="ECO:0008006" key="4">
    <source>
        <dbReference type="Google" id="ProtNLM"/>
    </source>
</evidence>
<name>A0A0A0DAE4_9PROT</name>
<evidence type="ECO:0000313" key="2">
    <source>
        <dbReference type="EMBL" id="KGM33927.1"/>
    </source>
</evidence>
<keyword evidence="1" id="KW-0812">Transmembrane</keyword>
<dbReference type="AlphaFoldDB" id="A0A0A0DAE4"/>
<accession>A0A0A0DAE4</accession>
<sequence>MSEERKPPTWRVVIAYILDVFTVFFGFGFLIGWLTGGLTGNGFQLNGLPAFVMFALIIAYFVICHRWLRGTLWRHILGVPRPAAES</sequence>